<reference evidence="2 3" key="1">
    <citation type="submission" date="2016-01" db="EMBL/GenBank/DDBJ databases">
        <authorList>
            <person name="Regsiter A."/>
            <person name="william w."/>
        </authorList>
    </citation>
    <scope>NUCLEOTIDE SEQUENCE [LARGE SCALE GENOMIC DNA]</scope>
    <source>
        <strain evidence="2 3">B6</strain>
    </source>
</reference>
<proteinExistence type="predicted"/>
<evidence type="ECO:0000313" key="2">
    <source>
        <dbReference type="EMBL" id="CVI18953.1"/>
    </source>
</evidence>
<protein>
    <submittedName>
        <fullName evidence="2">Uncharacterized protein</fullName>
    </submittedName>
</protein>
<comment type="caution">
    <text evidence="2">The sequence shown here is derived from an EMBL/GenBank/DDBJ whole genome shotgun (WGS) entry which is preliminary data.</text>
</comment>
<organism evidence="2 3">
    <name type="scientific">Agrobacterium tumefaciens str. B6</name>
    <dbReference type="NCBI Taxonomy" id="1183423"/>
    <lineage>
        <taxon>Bacteria</taxon>
        <taxon>Pseudomonadati</taxon>
        <taxon>Pseudomonadota</taxon>
        <taxon>Alphaproteobacteria</taxon>
        <taxon>Hyphomicrobiales</taxon>
        <taxon>Rhizobiaceae</taxon>
        <taxon>Rhizobium/Agrobacterium group</taxon>
        <taxon>Agrobacterium</taxon>
        <taxon>Agrobacterium tumefaciens complex</taxon>
    </lineage>
</organism>
<gene>
    <name evidence="2" type="ORF">AGR4A_Cc50058</name>
</gene>
<sequence length="30" mass="3248">MRHAQFAVAAHSAGKSDSYSMSEITSQYDA</sequence>
<dbReference type="EMBL" id="FCNL01000022">
    <property type="protein sequence ID" value="CVI18953.1"/>
    <property type="molecule type" value="Genomic_DNA"/>
</dbReference>
<evidence type="ECO:0000256" key="1">
    <source>
        <dbReference type="SAM" id="MobiDB-lite"/>
    </source>
</evidence>
<dbReference type="AlphaFoldDB" id="A0A822UY95"/>
<name>A0A822UY95_AGRTU</name>
<dbReference type="Proteomes" id="UP000192074">
    <property type="component" value="Unassembled WGS sequence"/>
</dbReference>
<feature type="compositionally biased region" description="Polar residues" evidence="1">
    <location>
        <begin position="15"/>
        <end position="30"/>
    </location>
</feature>
<feature type="region of interest" description="Disordered" evidence="1">
    <location>
        <begin position="1"/>
        <end position="30"/>
    </location>
</feature>
<evidence type="ECO:0000313" key="3">
    <source>
        <dbReference type="Proteomes" id="UP000192074"/>
    </source>
</evidence>
<accession>A0A822UY95</accession>